<organism evidence="2 3">
    <name type="scientific">Trichinella zimbabwensis</name>
    <dbReference type="NCBI Taxonomy" id="268475"/>
    <lineage>
        <taxon>Eukaryota</taxon>
        <taxon>Metazoa</taxon>
        <taxon>Ecdysozoa</taxon>
        <taxon>Nematoda</taxon>
        <taxon>Enoplea</taxon>
        <taxon>Dorylaimia</taxon>
        <taxon>Trichinellida</taxon>
        <taxon>Trichinellidae</taxon>
        <taxon>Trichinella</taxon>
    </lineage>
</organism>
<keyword evidence="1" id="KW-0175">Coiled coil</keyword>
<dbReference type="EMBL" id="JYDP01002972">
    <property type="protein sequence ID" value="KRY96291.1"/>
    <property type="molecule type" value="Genomic_DNA"/>
</dbReference>
<accession>A0A0V1GEV6</accession>
<keyword evidence="3" id="KW-1185">Reference proteome</keyword>
<dbReference type="AlphaFoldDB" id="A0A0V1GEV6"/>
<dbReference type="Proteomes" id="UP000055024">
    <property type="component" value="Unassembled WGS sequence"/>
</dbReference>
<comment type="caution">
    <text evidence="2">The sequence shown here is derived from an EMBL/GenBank/DDBJ whole genome shotgun (WGS) entry which is preliminary data.</text>
</comment>
<proteinExistence type="predicted"/>
<feature type="non-terminal residue" evidence="2">
    <location>
        <position position="90"/>
    </location>
</feature>
<evidence type="ECO:0000313" key="3">
    <source>
        <dbReference type="Proteomes" id="UP000055024"/>
    </source>
</evidence>
<gene>
    <name evidence="2" type="ORF">T11_1713</name>
</gene>
<feature type="coiled-coil region" evidence="1">
    <location>
        <begin position="2"/>
        <end position="32"/>
    </location>
</feature>
<name>A0A0V1GEV6_9BILA</name>
<evidence type="ECO:0000256" key="1">
    <source>
        <dbReference type="SAM" id="Coils"/>
    </source>
</evidence>
<sequence>MAANAKARSRKLAANKARLNRLLTELEELSIDPVDVDVLTGQLELTEALFRETDALQADWEQDLEAEEQSGAIEDWSKSRRLFLKAKARA</sequence>
<protein>
    <submittedName>
        <fullName evidence="2">Uncharacterized protein</fullName>
    </submittedName>
</protein>
<evidence type="ECO:0000313" key="2">
    <source>
        <dbReference type="EMBL" id="KRY96291.1"/>
    </source>
</evidence>
<reference evidence="2 3" key="1">
    <citation type="submission" date="2015-01" db="EMBL/GenBank/DDBJ databases">
        <title>Evolution of Trichinella species and genotypes.</title>
        <authorList>
            <person name="Korhonen P.K."/>
            <person name="Edoardo P."/>
            <person name="Giuseppe L.R."/>
            <person name="Gasser R.B."/>
        </authorList>
    </citation>
    <scope>NUCLEOTIDE SEQUENCE [LARGE SCALE GENOMIC DNA]</scope>
    <source>
        <strain evidence="2">ISS1029</strain>
    </source>
</reference>